<dbReference type="Gene3D" id="3.40.50.1820">
    <property type="entry name" value="alpha/beta hydrolase"/>
    <property type="match status" value="1"/>
</dbReference>
<organism evidence="1 2">
    <name type="scientific">Qipengyuania polymorpha</name>
    <dbReference type="NCBI Taxonomy" id="2867234"/>
    <lineage>
        <taxon>Bacteria</taxon>
        <taxon>Pseudomonadati</taxon>
        <taxon>Pseudomonadota</taxon>
        <taxon>Alphaproteobacteria</taxon>
        <taxon>Sphingomonadales</taxon>
        <taxon>Erythrobacteraceae</taxon>
        <taxon>Qipengyuania</taxon>
    </lineage>
</organism>
<gene>
    <name evidence="1" type="ORF">K3152_02250</name>
</gene>
<dbReference type="InterPro" id="IPR029058">
    <property type="entry name" value="AB_hydrolase_fold"/>
</dbReference>
<evidence type="ECO:0008006" key="3">
    <source>
        <dbReference type="Google" id="ProtNLM"/>
    </source>
</evidence>
<dbReference type="EMBL" id="JAIGNK010000001">
    <property type="protein sequence ID" value="MBX7457056.1"/>
    <property type="molecule type" value="Genomic_DNA"/>
</dbReference>
<dbReference type="SUPFAM" id="SSF53474">
    <property type="entry name" value="alpha/beta-Hydrolases"/>
    <property type="match status" value="1"/>
</dbReference>
<dbReference type="Proteomes" id="UP000783253">
    <property type="component" value="Unassembled WGS sequence"/>
</dbReference>
<comment type="caution">
    <text evidence="1">The sequence shown here is derived from an EMBL/GenBank/DDBJ whole genome shotgun (WGS) entry which is preliminary data.</text>
</comment>
<sequence length="208" mass="21964">MLLDDELIGDACRLAATALVQSGESMGLTILAIGMGGGTTEQLLGKRARHLTFASDALKAIGIAFGGEAEKLVTHVERELSGGKCVGAIGFSLSASFLLQAASRSANFPSRLVAISPSLWAEGAAEDAASDWLSSSDTAQLKLAVGGEEKDRELTGDTLHMHERVERLGTQLEQQFGSRSCLAVLPEETHYTAPIAAMPAALRWILRD</sequence>
<dbReference type="RefSeq" id="WP_221572407.1">
    <property type="nucleotide sequence ID" value="NZ_JAIGNK010000001.1"/>
</dbReference>
<keyword evidence="2" id="KW-1185">Reference proteome</keyword>
<evidence type="ECO:0000313" key="1">
    <source>
        <dbReference type="EMBL" id="MBX7457056.1"/>
    </source>
</evidence>
<protein>
    <recommendedName>
        <fullName evidence="3">Alpha/beta hydrolase</fullName>
    </recommendedName>
</protein>
<proteinExistence type="predicted"/>
<name>A0ABS7IUH9_9SPHN</name>
<accession>A0ABS7IUH9</accession>
<evidence type="ECO:0000313" key="2">
    <source>
        <dbReference type="Proteomes" id="UP000783253"/>
    </source>
</evidence>
<reference evidence="1 2" key="1">
    <citation type="submission" date="2021-08" db="EMBL/GenBank/DDBJ databases">
        <title>Comparative Genomics Analysis of the Genus Qipengyuania Reveals Extensive Genetic Diversity and Metabolic Versatility, Including the Description of Fifteen Novel Species.</title>
        <authorList>
            <person name="Liu Y."/>
        </authorList>
    </citation>
    <scope>NUCLEOTIDE SEQUENCE [LARGE SCALE GENOMIC DNA]</scope>
    <source>
        <strain evidence="1 2">1NDH17</strain>
    </source>
</reference>